<evidence type="ECO:0000313" key="2">
    <source>
        <dbReference type="EMBL" id="QBZ65547.1"/>
    </source>
</evidence>
<dbReference type="Proteomes" id="UP000294847">
    <property type="component" value="Chromosome 7"/>
</dbReference>
<accession>A0A4P7NSU5</accession>
<organism evidence="2 3">
    <name type="scientific">Pyricularia oryzae</name>
    <name type="common">Rice blast fungus</name>
    <name type="synonym">Magnaporthe oryzae</name>
    <dbReference type="NCBI Taxonomy" id="318829"/>
    <lineage>
        <taxon>Eukaryota</taxon>
        <taxon>Fungi</taxon>
        <taxon>Dikarya</taxon>
        <taxon>Ascomycota</taxon>
        <taxon>Pezizomycotina</taxon>
        <taxon>Sordariomycetes</taxon>
        <taxon>Sordariomycetidae</taxon>
        <taxon>Magnaporthales</taxon>
        <taxon>Pyriculariaceae</taxon>
        <taxon>Pyricularia</taxon>
    </lineage>
</organism>
<feature type="compositionally biased region" description="Polar residues" evidence="1">
    <location>
        <begin position="1"/>
        <end position="15"/>
    </location>
</feature>
<name>A0A4P7NSU5_PYROR</name>
<feature type="region of interest" description="Disordered" evidence="1">
    <location>
        <begin position="1"/>
        <end position="35"/>
    </location>
</feature>
<proteinExistence type="predicted"/>
<dbReference type="EMBL" id="CP034210">
    <property type="protein sequence ID" value="QBZ65547.1"/>
    <property type="molecule type" value="Genomic_DNA"/>
</dbReference>
<protein>
    <submittedName>
        <fullName evidence="2">Uncharacterized protein</fullName>
    </submittedName>
</protein>
<gene>
    <name evidence="2" type="ORF">PoMZ_12509</name>
</gene>
<evidence type="ECO:0000256" key="1">
    <source>
        <dbReference type="SAM" id="MobiDB-lite"/>
    </source>
</evidence>
<dbReference type="VEuPathDB" id="FungiDB:M_BR32_EuGene_00053091"/>
<dbReference type="AlphaFoldDB" id="A0A4P7NSU5"/>
<reference evidence="2 3" key="1">
    <citation type="journal article" date="2019" name="Mol. Biol. Evol.">
        <title>Blast fungal genomes show frequent chromosomal changes, gene gains and losses, and effector gene turnover.</title>
        <authorList>
            <person name="Gomez Luciano L.B."/>
            <person name="Jason Tsai I."/>
            <person name="Chuma I."/>
            <person name="Tosa Y."/>
            <person name="Chen Y.H."/>
            <person name="Li J.Y."/>
            <person name="Li M.Y."/>
            <person name="Jade Lu M.Y."/>
            <person name="Nakayashiki H."/>
            <person name="Li W.H."/>
        </authorList>
    </citation>
    <scope>NUCLEOTIDE SEQUENCE [LARGE SCALE GENOMIC DNA]</scope>
    <source>
        <strain evidence="2">MZ5-1-6</strain>
    </source>
</reference>
<evidence type="ECO:0000313" key="3">
    <source>
        <dbReference type="Proteomes" id="UP000294847"/>
    </source>
</evidence>
<sequence>MSFGSASESGRNATSFVRAASRWNRHRQKETDKDSVELRCKRGLTRKNIRSSNDLPAPAVYQVVVPAFANKICLAKSYQDEIWDE</sequence>